<dbReference type="AlphaFoldDB" id="A0A1H4GBC1"/>
<feature type="transmembrane region" description="Helical" evidence="1">
    <location>
        <begin position="65"/>
        <end position="89"/>
    </location>
</feature>
<gene>
    <name evidence="2" type="ORF">SAMN05444370_1451</name>
</gene>
<dbReference type="Proteomes" id="UP000198703">
    <property type="component" value="Unassembled WGS sequence"/>
</dbReference>
<feature type="non-terminal residue" evidence="2">
    <location>
        <position position="125"/>
    </location>
</feature>
<feature type="transmembrane region" description="Helical" evidence="1">
    <location>
        <begin position="32"/>
        <end position="53"/>
    </location>
</feature>
<keyword evidence="3" id="KW-1185">Reference proteome</keyword>
<evidence type="ECO:0000256" key="1">
    <source>
        <dbReference type="SAM" id="Phobius"/>
    </source>
</evidence>
<evidence type="ECO:0000313" key="3">
    <source>
        <dbReference type="Proteomes" id="UP000198703"/>
    </source>
</evidence>
<dbReference type="STRING" id="89524.SAMN05444370_1451"/>
<evidence type="ECO:0000313" key="2">
    <source>
        <dbReference type="EMBL" id="SEB06280.1"/>
    </source>
</evidence>
<reference evidence="2 3" key="1">
    <citation type="submission" date="2016-10" db="EMBL/GenBank/DDBJ databases">
        <authorList>
            <person name="de Groot N.N."/>
        </authorList>
    </citation>
    <scope>NUCLEOTIDE SEQUENCE [LARGE SCALE GENOMIC DNA]</scope>
    <source>
        <strain evidence="2 3">DSM 15345</strain>
    </source>
</reference>
<name>A0A1H4GBC1_9RHOB</name>
<dbReference type="RefSeq" id="WP_217632283.1">
    <property type="nucleotide sequence ID" value="NZ_FNQM01000045.1"/>
</dbReference>
<proteinExistence type="predicted"/>
<organism evidence="2 3">
    <name type="scientific">Rubrimonas cliftonensis</name>
    <dbReference type="NCBI Taxonomy" id="89524"/>
    <lineage>
        <taxon>Bacteria</taxon>
        <taxon>Pseudomonadati</taxon>
        <taxon>Pseudomonadota</taxon>
        <taxon>Alphaproteobacteria</taxon>
        <taxon>Rhodobacterales</taxon>
        <taxon>Paracoccaceae</taxon>
        <taxon>Rubrimonas</taxon>
    </lineage>
</organism>
<accession>A0A1H4GBC1</accession>
<keyword evidence="1" id="KW-0472">Membrane</keyword>
<dbReference type="EMBL" id="FNQM01000045">
    <property type="protein sequence ID" value="SEB06280.1"/>
    <property type="molecule type" value="Genomic_DNA"/>
</dbReference>
<protein>
    <submittedName>
        <fullName evidence="2">Uncharacterized protein</fullName>
    </submittedName>
</protein>
<keyword evidence="1" id="KW-0812">Transmembrane</keyword>
<keyword evidence="1" id="KW-1133">Transmembrane helix</keyword>
<sequence length="125" mass="13125">MTAATPGLDLILMQHIADIAMGWAAMEPVARAFLAVGLGGALTLLWLGLARQLDRSALVRRPSRGFALGLAAALIVPRLLPPALAAFLADRIGPALLQKGGVTRDSRRESSVIAVLHEQADTPDV</sequence>